<keyword evidence="3" id="KW-1185">Reference proteome</keyword>
<proteinExistence type="predicted"/>
<evidence type="ECO:0000256" key="1">
    <source>
        <dbReference type="SAM" id="MobiDB-lite"/>
    </source>
</evidence>
<dbReference type="Proteomes" id="UP001374803">
    <property type="component" value="Chromosome"/>
</dbReference>
<evidence type="ECO:0000313" key="3">
    <source>
        <dbReference type="Proteomes" id="UP001374803"/>
    </source>
</evidence>
<reference evidence="2" key="1">
    <citation type="submission" date="2021-12" db="EMBL/GenBank/DDBJ databases">
        <title>Discovery of the Pendulisporaceae a myxobacterial family with distinct sporulation behavior and unique specialized metabolism.</title>
        <authorList>
            <person name="Garcia R."/>
            <person name="Popoff A."/>
            <person name="Bader C.D."/>
            <person name="Loehr J."/>
            <person name="Walesch S."/>
            <person name="Walt C."/>
            <person name="Boldt J."/>
            <person name="Bunk B."/>
            <person name="Haeckl F.J.F.P.J."/>
            <person name="Gunesch A.P."/>
            <person name="Birkelbach J."/>
            <person name="Nuebel U."/>
            <person name="Pietschmann T."/>
            <person name="Bach T."/>
            <person name="Mueller R."/>
        </authorList>
    </citation>
    <scope>NUCLEOTIDE SEQUENCE</scope>
    <source>
        <strain evidence="2">MSr11367</strain>
    </source>
</reference>
<gene>
    <name evidence="2" type="ORF">LVJ94_43295</name>
</gene>
<dbReference type="Pfam" id="PF04386">
    <property type="entry name" value="SspB"/>
    <property type="match status" value="1"/>
</dbReference>
<protein>
    <submittedName>
        <fullName evidence="2">ClpXP protease specificity-enhancing factor SspB</fullName>
    </submittedName>
</protein>
<dbReference type="RefSeq" id="WP_394833353.1">
    <property type="nucleotide sequence ID" value="NZ_CP089929.1"/>
</dbReference>
<dbReference type="SUPFAM" id="SSF101738">
    <property type="entry name" value="SspB-like"/>
    <property type="match status" value="1"/>
</dbReference>
<name>A0ABZ2L3D2_9BACT</name>
<keyword evidence="2" id="KW-0378">Hydrolase</keyword>
<keyword evidence="2" id="KW-0645">Protease</keyword>
<evidence type="ECO:0000313" key="2">
    <source>
        <dbReference type="EMBL" id="WXB03720.1"/>
    </source>
</evidence>
<dbReference type="InterPro" id="IPR036760">
    <property type="entry name" value="SspB-like_sf"/>
</dbReference>
<feature type="compositionally biased region" description="Low complexity" evidence="1">
    <location>
        <begin position="134"/>
        <end position="144"/>
    </location>
</feature>
<organism evidence="2 3">
    <name type="scientific">Pendulispora rubella</name>
    <dbReference type="NCBI Taxonomy" id="2741070"/>
    <lineage>
        <taxon>Bacteria</taxon>
        <taxon>Pseudomonadati</taxon>
        <taxon>Myxococcota</taxon>
        <taxon>Myxococcia</taxon>
        <taxon>Myxococcales</taxon>
        <taxon>Sorangiineae</taxon>
        <taxon>Pendulisporaceae</taxon>
        <taxon>Pendulispora</taxon>
    </lineage>
</organism>
<dbReference type="EMBL" id="CP089983">
    <property type="protein sequence ID" value="WXB03720.1"/>
    <property type="molecule type" value="Genomic_DNA"/>
</dbReference>
<dbReference type="GO" id="GO:0006508">
    <property type="term" value="P:proteolysis"/>
    <property type="evidence" value="ECO:0007669"/>
    <property type="project" value="UniProtKB-KW"/>
</dbReference>
<sequence>MNPRKLMSRPLPPKKEVALALLERSSVHVHLDPRVTSVIVPPWFKSQPQLVLQIGLNMPVPIPDLHLDEDGMSCTLSFNRSPFHCVVPWASVFAMVGEDGRGMVWPDDVPVEVSRQTRPVQVAPGPKEASPDNGKAAAAGIAPKKGPRRIAEAGPPSDDTGAGKKKKNVVKRPRVTPAPEEWAPQAGAGGARPSAPPGGPRLSAVPPVASDSRNPLRSDDASDSEAEVLGPRPPPTSRPKRELPPYLRVVK</sequence>
<accession>A0ABZ2L3D2</accession>
<feature type="compositionally biased region" description="Basic residues" evidence="1">
    <location>
        <begin position="163"/>
        <end position="174"/>
    </location>
</feature>
<dbReference type="InterPro" id="IPR007481">
    <property type="entry name" value="SspB"/>
</dbReference>
<dbReference type="Gene3D" id="2.30.30.220">
    <property type="entry name" value="SspB-like"/>
    <property type="match status" value="1"/>
</dbReference>
<feature type="region of interest" description="Disordered" evidence="1">
    <location>
        <begin position="115"/>
        <end position="251"/>
    </location>
</feature>
<dbReference type="GO" id="GO:0008233">
    <property type="term" value="F:peptidase activity"/>
    <property type="evidence" value="ECO:0007669"/>
    <property type="project" value="UniProtKB-KW"/>
</dbReference>